<feature type="domain" description="Integrase core" evidence="2">
    <location>
        <begin position="255"/>
        <end position="287"/>
    </location>
</feature>
<dbReference type="EMBL" id="SEKV01000016">
    <property type="protein sequence ID" value="TFY69090.1"/>
    <property type="molecule type" value="Genomic_DNA"/>
</dbReference>
<dbReference type="PANTHER" id="PTHR46791:SF4">
    <property type="match status" value="1"/>
</dbReference>
<name>A0A4Y9Z4Q1_9APHY</name>
<feature type="region of interest" description="Disordered" evidence="1">
    <location>
        <begin position="331"/>
        <end position="366"/>
    </location>
</feature>
<feature type="compositionally biased region" description="Acidic residues" evidence="1">
    <location>
        <begin position="343"/>
        <end position="355"/>
    </location>
</feature>
<accession>A0A4Y9Z4Q1</accession>
<dbReference type="AlphaFoldDB" id="A0A4Y9Z4Q1"/>
<gene>
    <name evidence="3" type="ORF">EVJ58_g597</name>
</gene>
<organism evidence="3 4">
    <name type="scientific">Rhodofomes roseus</name>
    <dbReference type="NCBI Taxonomy" id="34475"/>
    <lineage>
        <taxon>Eukaryota</taxon>
        <taxon>Fungi</taxon>
        <taxon>Dikarya</taxon>
        <taxon>Basidiomycota</taxon>
        <taxon>Agaricomycotina</taxon>
        <taxon>Agaricomycetes</taxon>
        <taxon>Polyporales</taxon>
        <taxon>Rhodofomes</taxon>
    </lineage>
</organism>
<protein>
    <recommendedName>
        <fullName evidence="2">Integrase core domain-containing protein</fullName>
    </recommendedName>
</protein>
<evidence type="ECO:0000313" key="4">
    <source>
        <dbReference type="Proteomes" id="UP000298390"/>
    </source>
</evidence>
<reference evidence="3 4" key="1">
    <citation type="submission" date="2019-01" db="EMBL/GenBank/DDBJ databases">
        <title>Genome sequencing of the rare red list fungi Fomitopsis rosea.</title>
        <authorList>
            <person name="Buettner E."/>
            <person name="Kellner H."/>
        </authorList>
    </citation>
    <scope>NUCLEOTIDE SEQUENCE [LARGE SCALE GENOMIC DNA]</scope>
    <source>
        <strain evidence="3 4">DSM 105464</strain>
    </source>
</reference>
<dbReference type="Pfam" id="PF24764">
    <property type="entry name" value="rva_4"/>
    <property type="match status" value="1"/>
</dbReference>
<dbReference type="Proteomes" id="UP000298390">
    <property type="component" value="Unassembled WGS sequence"/>
</dbReference>
<evidence type="ECO:0000313" key="3">
    <source>
        <dbReference type="EMBL" id="TFY69090.1"/>
    </source>
</evidence>
<evidence type="ECO:0000259" key="2">
    <source>
        <dbReference type="Pfam" id="PF24764"/>
    </source>
</evidence>
<dbReference type="PANTHER" id="PTHR46791">
    <property type="entry name" value="EXPRESSED PROTEIN"/>
    <property type="match status" value="1"/>
</dbReference>
<sequence length="517" mass="58215">MELPPLPRTCVTGQLALNIEEAHKIIAAAYNDSLRVVALDDSDHLRLQHHIEHINNKILPLLEHVSQAVQLPEWTVECALKFAQLLSRLEKAANARAGRYAITFTPLCIKSLPVNLREELGYTISHPVLVVRTGRRGRPQKVINKAWLIETFAPYRRISVQRVANVLGVDRGTVLRYMKKYNIVRTYAPLTDEELDLLVRSYKVENPNAGRRIVQGFFTANSIRMSRARLTASLGRVDGVGQMLRRNVAVHQRSYSVPRPGHLWHIDGHHKLMPWSFVLHGIVDGYEAEDVRWLANITRGKYNEPTDTFAGVNPDSLAEHYGVQGPVHVRRSHQTGAGHPPDEENEDDLDTDNISDDAVTLSDDEDDPISLEAVWEEANGEAHAQESDSDSDSDFEGLEECFADEDAGVVLARRLADEHHANLRHEAIKVPRHTSPFASEQAESAFFQTLEEVYALNLIPSNMGVLEEEWADDGYPTEGQLKVGRVRIITIAMPHSVWLVRARRWCQALDLLVRLCG</sequence>
<comment type="caution">
    <text evidence="3">The sequence shown here is derived from an EMBL/GenBank/DDBJ whole genome shotgun (WGS) entry which is preliminary data.</text>
</comment>
<dbReference type="InterPro" id="IPR058913">
    <property type="entry name" value="Integrase_dom_put"/>
</dbReference>
<dbReference type="STRING" id="34475.A0A4Y9Z4Q1"/>
<proteinExistence type="predicted"/>
<evidence type="ECO:0000256" key="1">
    <source>
        <dbReference type="SAM" id="MobiDB-lite"/>
    </source>
</evidence>